<evidence type="ECO:0000313" key="5">
    <source>
        <dbReference type="Proteomes" id="UP001597286"/>
    </source>
</evidence>
<dbReference type="SMART" id="SM00903">
    <property type="entry name" value="Flavin_Reduct"/>
    <property type="match status" value="1"/>
</dbReference>
<dbReference type="RefSeq" id="WP_378483579.1">
    <property type="nucleotide sequence ID" value="NZ_JBHUFB010000003.1"/>
</dbReference>
<dbReference type="InterPro" id="IPR050268">
    <property type="entry name" value="NADH-dep_flavin_reductase"/>
</dbReference>
<dbReference type="EC" id="1.-.-.-" evidence="4"/>
<sequence length="163" mass="17273">MTLTHTTLDAPTLRQAFGRFPSGVVAICAEVDGEPTAMAASSFVGVSFDPPLVAFCVQNSSTTWPRLRGADRLGISVLGEAHDVAARTLAAKTGNRFEGLSTTTSVDGAVFVDGACAWLDATVTEEVPAGDHAIVLMRVNELDLRDELPIVFHRSAFRRLAAS</sequence>
<evidence type="ECO:0000313" key="4">
    <source>
        <dbReference type="EMBL" id="MFD1811021.1"/>
    </source>
</evidence>
<name>A0ABW4NYW5_9NOCA</name>
<keyword evidence="2 4" id="KW-0560">Oxidoreductase</keyword>
<proteinExistence type="inferred from homology"/>
<dbReference type="GO" id="GO:0016491">
    <property type="term" value="F:oxidoreductase activity"/>
    <property type="evidence" value="ECO:0007669"/>
    <property type="project" value="UniProtKB-KW"/>
</dbReference>
<dbReference type="SUPFAM" id="SSF50475">
    <property type="entry name" value="FMN-binding split barrel"/>
    <property type="match status" value="1"/>
</dbReference>
<dbReference type="EMBL" id="JBHUFB010000003">
    <property type="protein sequence ID" value="MFD1811021.1"/>
    <property type="molecule type" value="Genomic_DNA"/>
</dbReference>
<comment type="caution">
    <text evidence="4">The sequence shown here is derived from an EMBL/GenBank/DDBJ whole genome shotgun (WGS) entry which is preliminary data.</text>
</comment>
<keyword evidence="5" id="KW-1185">Reference proteome</keyword>
<dbReference type="Pfam" id="PF01613">
    <property type="entry name" value="Flavin_Reduct"/>
    <property type="match status" value="1"/>
</dbReference>
<dbReference type="PANTHER" id="PTHR30466:SF11">
    <property type="entry name" value="FLAVIN-DEPENDENT MONOOXYGENASE, REDUCTASE SUBUNIT HSAB"/>
    <property type="match status" value="1"/>
</dbReference>
<reference evidence="5" key="1">
    <citation type="journal article" date="2019" name="Int. J. Syst. Evol. Microbiol.">
        <title>The Global Catalogue of Microorganisms (GCM) 10K type strain sequencing project: providing services to taxonomists for standard genome sequencing and annotation.</title>
        <authorList>
            <consortium name="The Broad Institute Genomics Platform"/>
            <consortium name="The Broad Institute Genome Sequencing Center for Infectious Disease"/>
            <person name="Wu L."/>
            <person name="Ma J."/>
        </authorList>
    </citation>
    <scope>NUCLEOTIDE SEQUENCE [LARGE SCALE GENOMIC DNA]</scope>
    <source>
        <strain evidence="5">DT72</strain>
    </source>
</reference>
<gene>
    <name evidence="4" type="ORF">ACFSJG_02235</name>
</gene>
<evidence type="ECO:0000259" key="3">
    <source>
        <dbReference type="SMART" id="SM00903"/>
    </source>
</evidence>
<dbReference type="Proteomes" id="UP001597286">
    <property type="component" value="Unassembled WGS sequence"/>
</dbReference>
<protein>
    <submittedName>
        <fullName evidence="4">Flavin reductase family protein</fullName>
        <ecNumber evidence="4">1.-.-.-</ecNumber>
    </submittedName>
</protein>
<dbReference type="InterPro" id="IPR002563">
    <property type="entry name" value="Flavin_Rdtase-like_dom"/>
</dbReference>
<dbReference type="Gene3D" id="2.30.110.10">
    <property type="entry name" value="Electron Transport, Fmn-binding Protein, Chain A"/>
    <property type="match status" value="1"/>
</dbReference>
<evidence type="ECO:0000256" key="2">
    <source>
        <dbReference type="ARBA" id="ARBA00023002"/>
    </source>
</evidence>
<dbReference type="InterPro" id="IPR012349">
    <property type="entry name" value="Split_barrel_FMN-bd"/>
</dbReference>
<organism evidence="4 5">
    <name type="scientific">Rhodococcus gannanensis</name>
    <dbReference type="NCBI Taxonomy" id="1960308"/>
    <lineage>
        <taxon>Bacteria</taxon>
        <taxon>Bacillati</taxon>
        <taxon>Actinomycetota</taxon>
        <taxon>Actinomycetes</taxon>
        <taxon>Mycobacteriales</taxon>
        <taxon>Nocardiaceae</taxon>
        <taxon>Rhodococcus</taxon>
    </lineage>
</organism>
<accession>A0ABW4NYW5</accession>
<feature type="domain" description="Flavin reductase like" evidence="3">
    <location>
        <begin position="17"/>
        <end position="159"/>
    </location>
</feature>
<comment type="similarity">
    <text evidence="1">Belongs to the non-flavoprotein flavin reductase family.</text>
</comment>
<evidence type="ECO:0000256" key="1">
    <source>
        <dbReference type="ARBA" id="ARBA00008898"/>
    </source>
</evidence>
<dbReference type="PANTHER" id="PTHR30466">
    <property type="entry name" value="FLAVIN REDUCTASE"/>
    <property type="match status" value="1"/>
</dbReference>